<dbReference type="SMART" id="SM00534">
    <property type="entry name" value="MUTSac"/>
    <property type="match status" value="1"/>
</dbReference>
<evidence type="ECO:0000256" key="4">
    <source>
        <dbReference type="SAM" id="MobiDB-lite"/>
    </source>
</evidence>
<dbReference type="KEGG" id="huw:FPZ11_05720"/>
<dbReference type="InterPro" id="IPR000432">
    <property type="entry name" value="DNA_mismatch_repair_MutS_C"/>
</dbReference>
<dbReference type="SUPFAM" id="SSF52540">
    <property type="entry name" value="P-loop containing nucleoside triphosphate hydrolases"/>
    <property type="match status" value="1"/>
</dbReference>
<dbReference type="GO" id="GO:0005829">
    <property type="term" value="C:cytosol"/>
    <property type="evidence" value="ECO:0007669"/>
    <property type="project" value="TreeGrafter"/>
</dbReference>
<dbReference type="GO" id="GO:0140664">
    <property type="term" value="F:ATP-dependent DNA damage sensor activity"/>
    <property type="evidence" value="ECO:0007669"/>
    <property type="project" value="InterPro"/>
</dbReference>
<keyword evidence="2" id="KW-0067">ATP-binding</keyword>
<organism evidence="6 7">
    <name type="scientific">Humibacter ginsenosidimutans</name>
    <dbReference type="NCBI Taxonomy" id="2599293"/>
    <lineage>
        <taxon>Bacteria</taxon>
        <taxon>Bacillati</taxon>
        <taxon>Actinomycetota</taxon>
        <taxon>Actinomycetes</taxon>
        <taxon>Micrococcales</taxon>
        <taxon>Microbacteriaceae</taxon>
        <taxon>Humibacter</taxon>
    </lineage>
</organism>
<feature type="domain" description="DNA mismatch repair proteins mutS family" evidence="5">
    <location>
        <begin position="346"/>
        <end position="530"/>
    </location>
</feature>
<dbReference type="GO" id="GO:0005524">
    <property type="term" value="F:ATP binding"/>
    <property type="evidence" value="ECO:0007669"/>
    <property type="project" value="UniProtKB-KW"/>
</dbReference>
<dbReference type="Proteomes" id="UP000320216">
    <property type="component" value="Chromosome"/>
</dbReference>
<evidence type="ECO:0000259" key="5">
    <source>
        <dbReference type="SMART" id="SM00534"/>
    </source>
</evidence>
<evidence type="ECO:0000313" key="7">
    <source>
        <dbReference type="Proteomes" id="UP000320216"/>
    </source>
</evidence>
<dbReference type="GO" id="GO:0030983">
    <property type="term" value="F:mismatched DNA binding"/>
    <property type="evidence" value="ECO:0007669"/>
    <property type="project" value="InterPro"/>
</dbReference>
<dbReference type="GO" id="GO:0006298">
    <property type="term" value="P:mismatch repair"/>
    <property type="evidence" value="ECO:0007669"/>
    <property type="project" value="InterPro"/>
</dbReference>
<evidence type="ECO:0000256" key="2">
    <source>
        <dbReference type="ARBA" id="ARBA00022840"/>
    </source>
</evidence>
<dbReference type="AlphaFoldDB" id="A0A5B8M423"/>
<dbReference type="PANTHER" id="PTHR11361">
    <property type="entry name" value="DNA MISMATCH REPAIR PROTEIN MUTS FAMILY MEMBER"/>
    <property type="match status" value="1"/>
</dbReference>
<evidence type="ECO:0000256" key="3">
    <source>
        <dbReference type="ARBA" id="ARBA00023125"/>
    </source>
</evidence>
<sequence length="531" mass="59476">MINQNLELRSDQAAEAATGPSFRSLLSPGPETTLATGEPECFHDLGLDQLVEAIATNRAEYDLVPIYRTPTRDPEVVVYRQEVYTDLAQQPVHDAVSTFAEQLRLHRARMQQASKLYAAEQRPFWMLSGMLTYYAAVRAFSAALTELTLHSNGLNALREWLAQLVGSEAFISAEREGREIRAELDSIHFTVRIDGLRVEVAPFADEPDYSGEVEATFARFRQGDVKEHLVRFREYVDVDRVEEGVLQLVAQENPTVFAALREYVTTRQRRYLDPTVARVDRELQFFLSYREHVAPMIEDGLAFCMPNVSSSKEVSARHTFDLALASRMGRERASLVTNDFELRRGERLIVVTGANQGGKTTFSRTFGQLHWLAELGLPVPGEAASLFAFDDIYTHYEQQEDVTSLRGKLEDELVRIHDILERATGDSVVILNEIFSSTTLDDAVLLGTAVLRQIIARDILAVCVTFVDELSTLSDTTVSLVAAVDPAEPTKRTFKLERRPADGLAYALALADKYHLRGPQIIEAIAGEAHR</sequence>
<keyword evidence="7" id="KW-1185">Reference proteome</keyword>
<protein>
    <submittedName>
        <fullName evidence="6">DNA mismatch repair protein MutS</fullName>
    </submittedName>
</protein>
<dbReference type="Gene3D" id="3.40.50.300">
    <property type="entry name" value="P-loop containing nucleotide triphosphate hydrolases"/>
    <property type="match status" value="1"/>
</dbReference>
<dbReference type="InterPro" id="IPR045076">
    <property type="entry name" value="MutS"/>
</dbReference>
<keyword evidence="3" id="KW-0238">DNA-binding</keyword>
<evidence type="ECO:0000313" key="6">
    <source>
        <dbReference type="EMBL" id="QDZ14330.1"/>
    </source>
</evidence>
<dbReference type="Pfam" id="PF00488">
    <property type="entry name" value="MutS_V"/>
    <property type="match status" value="1"/>
</dbReference>
<dbReference type="EMBL" id="CP042305">
    <property type="protein sequence ID" value="QDZ14330.1"/>
    <property type="molecule type" value="Genomic_DNA"/>
</dbReference>
<dbReference type="OrthoDB" id="9808166at2"/>
<reference evidence="6 7" key="1">
    <citation type="submission" date="2019-07" db="EMBL/GenBank/DDBJ databases">
        <title>Full genome sequence of Humibacter sp. WJ7-1.</title>
        <authorList>
            <person name="Im W.-T."/>
        </authorList>
    </citation>
    <scope>NUCLEOTIDE SEQUENCE [LARGE SCALE GENOMIC DNA]</scope>
    <source>
        <strain evidence="6 7">WJ7-1</strain>
    </source>
</reference>
<feature type="region of interest" description="Disordered" evidence="4">
    <location>
        <begin position="1"/>
        <end position="30"/>
    </location>
</feature>
<gene>
    <name evidence="6" type="ORF">FPZ11_05720</name>
</gene>
<dbReference type="RefSeq" id="WP_146319118.1">
    <property type="nucleotide sequence ID" value="NZ_CP042305.1"/>
</dbReference>
<proteinExistence type="predicted"/>
<dbReference type="InterPro" id="IPR027417">
    <property type="entry name" value="P-loop_NTPase"/>
</dbReference>
<keyword evidence="1" id="KW-0547">Nucleotide-binding</keyword>
<accession>A0A5B8M423</accession>
<evidence type="ECO:0000256" key="1">
    <source>
        <dbReference type="ARBA" id="ARBA00022741"/>
    </source>
</evidence>
<dbReference type="PANTHER" id="PTHR11361:SF34">
    <property type="entry name" value="DNA MISMATCH REPAIR PROTEIN MSH1, MITOCHONDRIAL"/>
    <property type="match status" value="1"/>
</dbReference>
<name>A0A5B8M423_9MICO</name>